<keyword evidence="9" id="KW-1185">Reference proteome</keyword>
<dbReference type="InterPro" id="IPR039182">
    <property type="entry name" value="Pop1"/>
</dbReference>
<dbReference type="InterPro" id="IPR012590">
    <property type="entry name" value="POPLD_dom"/>
</dbReference>
<protein>
    <submittedName>
        <fullName evidence="8">POP1-domain-containing protein</fullName>
    </submittedName>
</protein>
<sequence length="691" mass="76682">MESAMKTARDGATHRVFQLLPRRMRRRAASYDIRRIPKSLRAKAKPEYTETSKPQRKHISKRGYSKRLTKTEEFLRRQKDKSWLETHLWHAKRMHMKTLWGYRLAEKPTAKAFRASHRASMHDAILHDASYFGTIELMGPPAILRKLLDTVADPHGVSPAAARFTGGGRVCDTLLYAPRAYPHGLIAPVTTMWRPAPLDATIRTIWVRVHPAAFDEVWAALTTAAGYALEGTQGQTVELADLRDELVSFELVGPKGSRVLKGALQPTSTSSEREDFDTFWNYLADLPNAGAIPRGMVVGFDAVDPRVTYPPKNAKPGDLDARDDEPMIWPSGKLAQSGLWDAQTREGVRVPRYRKRDLDERRGKNLIPGTPLERQDDDAKVPLILVQRTLGETMHGWLLIAPRGWGTALLHSLTFTGTRVAGLAQRATQHAEAGASFFPVDFPSTKACGAWWATRGAEERARWERKPKAKRVSYEKRGVRSAWVPDWDVVLGLEGAGARADESEAQRGERAERKIWLLPGDGIEAALEAGAGAVETLVTESRAKRSLPPIPIADSDATDLIQTALVSVRVHLVGRGAPGDVGLIYFVKDEERNEWERGLEADKNDSMDIDAPDLTELGKVIPPPEDIIGYLSSGSYSLTRGRGFGVGAVSASKLAQILKYDTTSKTRYKCLVKVRDRDGMLCRAATLEIMP</sequence>
<dbReference type="STRING" id="1314781.A0A166BEU0"/>
<evidence type="ECO:0000259" key="6">
    <source>
        <dbReference type="Pfam" id="PF08170"/>
    </source>
</evidence>
<evidence type="ECO:0000256" key="1">
    <source>
        <dbReference type="ARBA" id="ARBA00004123"/>
    </source>
</evidence>
<dbReference type="Pfam" id="PF22770">
    <property type="entry name" value="POP1_C"/>
    <property type="match status" value="1"/>
</dbReference>
<feature type="domain" description="Pop1 N-terminal" evidence="5">
    <location>
        <begin position="51"/>
        <end position="139"/>
    </location>
</feature>
<dbReference type="InParanoid" id="A0A166BEU0"/>
<evidence type="ECO:0000259" key="7">
    <source>
        <dbReference type="Pfam" id="PF22770"/>
    </source>
</evidence>
<gene>
    <name evidence="8" type="ORF">EXIGLDRAFT_721939</name>
</gene>
<organism evidence="8 9">
    <name type="scientific">Exidia glandulosa HHB12029</name>
    <dbReference type="NCBI Taxonomy" id="1314781"/>
    <lineage>
        <taxon>Eukaryota</taxon>
        <taxon>Fungi</taxon>
        <taxon>Dikarya</taxon>
        <taxon>Basidiomycota</taxon>
        <taxon>Agaricomycotina</taxon>
        <taxon>Agaricomycetes</taxon>
        <taxon>Auriculariales</taxon>
        <taxon>Exidiaceae</taxon>
        <taxon>Exidia</taxon>
    </lineage>
</organism>
<evidence type="ECO:0000313" key="8">
    <source>
        <dbReference type="EMBL" id="KZW00420.1"/>
    </source>
</evidence>
<dbReference type="Pfam" id="PF06978">
    <property type="entry name" value="POP1_N"/>
    <property type="match status" value="1"/>
</dbReference>
<dbReference type="PANTHER" id="PTHR22731">
    <property type="entry name" value="RIBONUCLEASES P/MRP PROTEIN SUBUNIT POP1"/>
    <property type="match status" value="1"/>
</dbReference>
<dbReference type="SUPFAM" id="SSF103025">
    <property type="entry name" value="Folate-binding domain"/>
    <property type="match status" value="1"/>
</dbReference>
<comment type="subcellular location">
    <subcellularLocation>
        <location evidence="1">Nucleus</location>
    </subcellularLocation>
</comment>
<evidence type="ECO:0000256" key="3">
    <source>
        <dbReference type="ARBA" id="ARBA00023242"/>
    </source>
</evidence>
<dbReference type="Pfam" id="PF08170">
    <property type="entry name" value="POPLD"/>
    <property type="match status" value="1"/>
</dbReference>
<reference evidence="8 9" key="1">
    <citation type="journal article" date="2016" name="Mol. Biol. Evol.">
        <title>Comparative Genomics of Early-Diverging Mushroom-Forming Fungi Provides Insights into the Origins of Lignocellulose Decay Capabilities.</title>
        <authorList>
            <person name="Nagy L.G."/>
            <person name="Riley R."/>
            <person name="Tritt A."/>
            <person name="Adam C."/>
            <person name="Daum C."/>
            <person name="Floudas D."/>
            <person name="Sun H."/>
            <person name="Yadav J.S."/>
            <person name="Pangilinan J."/>
            <person name="Larsson K.H."/>
            <person name="Matsuura K."/>
            <person name="Barry K."/>
            <person name="Labutti K."/>
            <person name="Kuo R."/>
            <person name="Ohm R.A."/>
            <person name="Bhattacharya S.S."/>
            <person name="Shirouzu T."/>
            <person name="Yoshinaga Y."/>
            <person name="Martin F.M."/>
            <person name="Grigoriev I.V."/>
            <person name="Hibbett D.S."/>
        </authorList>
    </citation>
    <scope>NUCLEOTIDE SEQUENCE [LARGE SCALE GENOMIC DNA]</scope>
    <source>
        <strain evidence="8 9">HHB12029</strain>
    </source>
</reference>
<evidence type="ECO:0000256" key="2">
    <source>
        <dbReference type="ARBA" id="ARBA00022694"/>
    </source>
</evidence>
<dbReference type="InterPro" id="IPR055079">
    <property type="entry name" value="POP1_C"/>
</dbReference>
<evidence type="ECO:0000313" key="9">
    <source>
        <dbReference type="Proteomes" id="UP000077266"/>
    </source>
</evidence>
<dbReference type="GO" id="GO:0000172">
    <property type="term" value="C:ribonuclease MRP complex"/>
    <property type="evidence" value="ECO:0007669"/>
    <property type="project" value="InterPro"/>
</dbReference>
<feature type="compositionally biased region" description="Basic residues" evidence="4">
    <location>
        <begin position="54"/>
        <end position="64"/>
    </location>
</feature>
<dbReference type="GO" id="GO:0001682">
    <property type="term" value="P:tRNA 5'-leader removal"/>
    <property type="evidence" value="ECO:0007669"/>
    <property type="project" value="InterPro"/>
</dbReference>
<keyword evidence="2" id="KW-0819">tRNA processing</keyword>
<feature type="region of interest" description="Disordered" evidence="4">
    <location>
        <begin position="42"/>
        <end position="64"/>
    </location>
</feature>
<evidence type="ECO:0000256" key="4">
    <source>
        <dbReference type="SAM" id="MobiDB-lite"/>
    </source>
</evidence>
<dbReference type="InterPro" id="IPR009723">
    <property type="entry name" value="Pop1_N"/>
</dbReference>
<dbReference type="Gene3D" id="3.30.1360.120">
    <property type="entry name" value="Probable tRNA modification gtpase trme, domain 1"/>
    <property type="match status" value="1"/>
</dbReference>
<dbReference type="AlphaFoldDB" id="A0A166BEU0"/>
<dbReference type="EMBL" id="KV425901">
    <property type="protein sequence ID" value="KZW00420.1"/>
    <property type="molecule type" value="Genomic_DNA"/>
</dbReference>
<dbReference type="Proteomes" id="UP000077266">
    <property type="component" value="Unassembled WGS sequence"/>
</dbReference>
<dbReference type="OrthoDB" id="442863at2759"/>
<dbReference type="GO" id="GO:0005655">
    <property type="term" value="C:nucleolar ribonuclease P complex"/>
    <property type="evidence" value="ECO:0007669"/>
    <property type="project" value="InterPro"/>
</dbReference>
<keyword evidence="3" id="KW-0539">Nucleus</keyword>
<dbReference type="InterPro" id="IPR027266">
    <property type="entry name" value="TrmE/GcvT-like"/>
</dbReference>
<proteinExistence type="predicted"/>
<accession>A0A166BEU0</accession>
<dbReference type="FunCoup" id="A0A166BEU0">
    <property type="interactions" value="500"/>
</dbReference>
<evidence type="ECO:0000259" key="5">
    <source>
        <dbReference type="Pfam" id="PF06978"/>
    </source>
</evidence>
<name>A0A166BEU0_EXIGL</name>
<dbReference type="PANTHER" id="PTHR22731:SF3">
    <property type="entry name" value="RIBONUCLEASES P_MRP PROTEIN SUBUNIT POP1"/>
    <property type="match status" value="1"/>
</dbReference>
<feature type="domain" description="POPLD" evidence="6">
    <location>
        <begin position="396"/>
        <end position="487"/>
    </location>
</feature>
<feature type="domain" description="POP1 C-terminal" evidence="7">
    <location>
        <begin position="625"/>
        <end position="689"/>
    </location>
</feature>